<evidence type="ECO:0000313" key="2">
    <source>
        <dbReference type="EMBL" id="RVU45530.1"/>
    </source>
</evidence>
<gene>
    <name evidence="2" type="ORF">EOE66_15580</name>
</gene>
<proteinExistence type="predicted"/>
<dbReference type="PANTHER" id="PTHR33525">
    <property type="match status" value="1"/>
</dbReference>
<name>A0A437RFH8_9BURK</name>
<keyword evidence="3" id="KW-1185">Reference proteome</keyword>
<feature type="domain" description="HDOD" evidence="1">
    <location>
        <begin position="223"/>
        <end position="409"/>
    </location>
</feature>
<dbReference type="OrthoDB" id="9804751at2"/>
<protein>
    <submittedName>
        <fullName evidence="2">HDOD domain-containing protein</fullName>
    </submittedName>
</protein>
<dbReference type="PANTHER" id="PTHR33525:SF4">
    <property type="entry name" value="CYCLIC DI-GMP PHOSPHODIESTERASE CDGJ"/>
    <property type="match status" value="1"/>
</dbReference>
<dbReference type="EMBL" id="SACR01000004">
    <property type="protein sequence ID" value="RVU45530.1"/>
    <property type="molecule type" value="Genomic_DNA"/>
</dbReference>
<organism evidence="2 3">
    <name type="scientific">Rubrivivax rivuli</name>
    <dbReference type="NCBI Taxonomy" id="1862385"/>
    <lineage>
        <taxon>Bacteria</taxon>
        <taxon>Pseudomonadati</taxon>
        <taxon>Pseudomonadota</taxon>
        <taxon>Betaproteobacteria</taxon>
        <taxon>Burkholderiales</taxon>
        <taxon>Sphaerotilaceae</taxon>
        <taxon>Rubrivivax</taxon>
    </lineage>
</organism>
<evidence type="ECO:0000259" key="1">
    <source>
        <dbReference type="PROSITE" id="PS51833"/>
    </source>
</evidence>
<dbReference type="InterPro" id="IPR052340">
    <property type="entry name" value="RNase_Y/CdgJ"/>
</dbReference>
<sequence length="426" mass="45902">MQDHPVLGQVALGYTPMINKQREVVATRLTVFPERPDVTPDAPALLQALHEVWPAAEAAGSEPLKLSPRPLDPAARGARAPGVRPPVTLNLAGESLLRAVMAAQPATQFMLEVPAFMAADPAVAQQLRQLHEAGNLLMIKGRPLQPLAPEVLALFSHSIVEVGEDRRTGAPSATAAAVRQITTVQAGARTSEDVDAAFQRGAVAVLGWPMDDAPPTGTTKGKVPPDVNTVMTLIGGVEKERPVAELEAVLKRDPALAFRLMRYLNSPAFGLSVEINSFGHALMMLGYARLKRWLALLLASSAKGVNATPVMYAAVRRGLLMEELGREQGDAEMRGEMFICGVFSLLDRLLQQPFSELLPNVPVPERVAQALRGEGGPYQPYLELVRAIEQETVYDLREKADALMLGPTTVNRAVLVALRSARQLDG</sequence>
<dbReference type="RefSeq" id="WP_128229619.1">
    <property type="nucleotide sequence ID" value="NZ_SACR01000004.1"/>
</dbReference>
<dbReference type="PROSITE" id="PS51833">
    <property type="entry name" value="HDOD"/>
    <property type="match status" value="1"/>
</dbReference>
<accession>A0A437RFH8</accession>
<dbReference type="SUPFAM" id="SSF109604">
    <property type="entry name" value="HD-domain/PDEase-like"/>
    <property type="match status" value="1"/>
</dbReference>
<dbReference type="Gene3D" id="1.10.3210.10">
    <property type="entry name" value="Hypothetical protein af1432"/>
    <property type="match status" value="1"/>
</dbReference>
<dbReference type="Proteomes" id="UP000285575">
    <property type="component" value="Unassembled WGS sequence"/>
</dbReference>
<dbReference type="InterPro" id="IPR013976">
    <property type="entry name" value="HDOD"/>
</dbReference>
<dbReference type="Pfam" id="PF08668">
    <property type="entry name" value="HDOD"/>
    <property type="match status" value="1"/>
</dbReference>
<dbReference type="AlphaFoldDB" id="A0A437RFH8"/>
<comment type="caution">
    <text evidence="2">The sequence shown here is derived from an EMBL/GenBank/DDBJ whole genome shotgun (WGS) entry which is preliminary data.</text>
</comment>
<evidence type="ECO:0000313" key="3">
    <source>
        <dbReference type="Proteomes" id="UP000285575"/>
    </source>
</evidence>
<reference evidence="2 3" key="1">
    <citation type="submission" date="2019-01" db="EMBL/GenBank/DDBJ databases">
        <authorList>
            <person name="Chen W.-M."/>
        </authorList>
    </citation>
    <scope>NUCLEOTIDE SEQUENCE [LARGE SCALE GENOMIC DNA]</scope>
    <source>
        <strain evidence="2 3">KYPY4</strain>
    </source>
</reference>